<dbReference type="InterPro" id="IPR032443">
    <property type="entry name" value="RAWUL"/>
</dbReference>
<dbReference type="GeneID" id="100162132"/>
<reference evidence="10" key="1">
    <citation type="submission" date="2010-06" db="EMBL/GenBank/DDBJ databases">
        <authorList>
            <person name="Jiang H."/>
            <person name="Abraham K."/>
            <person name="Ali S."/>
            <person name="Alsbrooks S.L."/>
            <person name="Anim B.N."/>
            <person name="Anosike U.S."/>
            <person name="Attaway T."/>
            <person name="Bandaranaike D.P."/>
            <person name="Battles P.K."/>
            <person name="Bell S.N."/>
            <person name="Bell A.V."/>
            <person name="Beltran B."/>
            <person name="Bickham C."/>
            <person name="Bustamante Y."/>
            <person name="Caleb T."/>
            <person name="Canada A."/>
            <person name="Cardenas V."/>
            <person name="Carter K."/>
            <person name="Chacko J."/>
            <person name="Chandrabose M.N."/>
            <person name="Chavez D."/>
            <person name="Chavez A."/>
            <person name="Chen L."/>
            <person name="Chu H.-S."/>
            <person name="Claassen K.J."/>
            <person name="Cockrell R."/>
            <person name="Collins M."/>
            <person name="Cooper J.A."/>
            <person name="Cree A."/>
            <person name="Curry S.M."/>
            <person name="Da Y."/>
            <person name="Dao M.D."/>
            <person name="Das B."/>
            <person name="Davila M.-L."/>
            <person name="Davy-Carroll L."/>
            <person name="Denson S."/>
            <person name="Dinh H."/>
            <person name="Ebong V.E."/>
            <person name="Edwards J.R."/>
            <person name="Egan A."/>
            <person name="El-Daye J."/>
            <person name="Escobedo L."/>
            <person name="Fernandez S."/>
            <person name="Fernando P.R."/>
            <person name="Flagg N."/>
            <person name="Forbes L.D."/>
            <person name="Fowler R.G."/>
            <person name="Fu Q."/>
            <person name="Gabisi R.A."/>
            <person name="Ganer J."/>
            <person name="Garbino Pronczuk A."/>
            <person name="Garcia R.M."/>
            <person name="Garner T."/>
            <person name="Garrett T.E."/>
            <person name="Gonzalez D.A."/>
            <person name="Hamid H."/>
            <person name="Hawkins E.S."/>
            <person name="Hirani K."/>
            <person name="Hogues M.E."/>
            <person name="Hollins B."/>
            <person name="Hsiao C.-H."/>
            <person name="Jabil R."/>
            <person name="James M.L."/>
            <person name="Jhangiani S.N."/>
            <person name="Johnson B."/>
            <person name="Johnson Q."/>
            <person name="Joshi V."/>
            <person name="Kalu J.B."/>
            <person name="Kam C."/>
            <person name="Kashfia A."/>
            <person name="Keebler J."/>
            <person name="Kisamo H."/>
            <person name="Kovar C.L."/>
            <person name="Lago L.A."/>
            <person name="Lai C.-Y."/>
            <person name="Laidlaw J."/>
            <person name="Lara F."/>
            <person name="Le T.-K."/>
            <person name="Lee S.L."/>
            <person name="Legall F.H."/>
            <person name="Lemon S.J."/>
            <person name="Lewis L.R."/>
            <person name="Li B."/>
            <person name="Liu Y."/>
            <person name="Liu Y.-S."/>
            <person name="Lopez J."/>
            <person name="Lozado R.J."/>
            <person name="Lu J."/>
            <person name="Madu R.C."/>
            <person name="Maheshwari M."/>
            <person name="Maheshwari R."/>
            <person name="Malloy K."/>
            <person name="Martinez E."/>
            <person name="Mathew T."/>
            <person name="Mercado I.C."/>
            <person name="Mercado C."/>
            <person name="Meyer B."/>
            <person name="Montgomery K."/>
            <person name="Morgan M.B."/>
            <person name="Munidasa M."/>
            <person name="Nazareth L.V."/>
            <person name="Nelson J."/>
            <person name="Ng B.M."/>
            <person name="Nguyen N.B."/>
            <person name="Nguyen P.Q."/>
            <person name="Nguyen T."/>
            <person name="Obregon M."/>
            <person name="Okwuonu G.O."/>
            <person name="Onwere C.G."/>
            <person name="Orozco G."/>
            <person name="Parra A."/>
            <person name="Patel S."/>
            <person name="Patil S."/>
            <person name="Perez A."/>
            <person name="Perez Y."/>
            <person name="Pham C."/>
            <person name="Primus E.L."/>
            <person name="Pu L.-L."/>
            <person name="Puazo M."/>
            <person name="Qin X."/>
            <person name="Quiroz J.B."/>
            <person name="Reese J."/>
            <person name="Richards S."/>
            <person name="Rives C.M."/>
            <person name="Robberts R."/>
            <person name="Ruiz S.J."/>
            <person name="Ruiz M.J."/>
            <person name="Santibanez J."/>
            <person name="Schneider B.W."/>
            <person name="Sisson I."/>
            <person name="Smith M."/>
            <person name="Sodergren E."/>
            <person name="Song X.-Z."/>
            <person name="Song B.B."/>
            <person name="Summersgill H."/>
            <person name="Thelus R."/>
            <person name="Thornton R.D."/>
            <person name="Trejos Z.Y."/>
            <person name="Usmani K."/>
            <person name="Vattathil S."/>
            <person name="Villasana D."/>
            <person name="Walker D.L."/>
            <person name="Wang S."/>
            <person name="Wang K."/>
            <person name="White C.S."/>
            <person name="Williams A.C."/>
            <person name="Williamson J."/>
            <person name="Wilson K."/>
            <person name="Woghiren I.O."/>
            <person name="Woodworth J.R."/>
            <person name="Worley K.C."/>
            <person name="Wright R.A."/>
            <person name="Wu W."/>
            <person name="Young L."/>
            <person name="Zhang L."/>
            <person name="Zhang J."/>
            <person name="Zhu Y."/>
            <person name="Muzny D.M."/>
            <person name="Weinstock G."/>
            <person name="Gibbs R.A."/>
        </authorList>
    </citation>
    <scope>NUCLEOTIDE SEQUENCE [LARGE SCALE GENOMIC DNA]</scope>
    <source>
        <strain evidence="10">LSR1</strain>
    </source>
</reference>
<feature type="region of interest" description="Disordered" evidence="7">
    <location>
        <begin position="786"/>
        <end position="881"/>
    </location>
</feature>
<feature type="region of interest" description="Disordered" evidence="7">
    <location>
        <begin position="599"/>
        <end position="770"/>
    </location>
</feature>
<dbReference type="KEGG" id="api:100162132"/>
<dbReference type="GO" id="GO:0035102">
    <property type="term" value="C:PRC1 complex"/>
    <property type="evidence" value="ECO:0007669"/>
    <property type="project" value="TreeGrafter"/>
</dbReference>
<feature type="region of interest" description="Disordered" evidence="7">
    <location>
        <begin position="385"/>
        <end position="573"/>
    </location>
</feature>
<evidence type="ECO:0000259" key="8">
    <source>
        <dbReference type="PROSITE" id="PS50089"/>
    </source>
</evidence>
<feature type="compositionally biased region" description="Low complexity" evidence="7">
    <location>
        <begin position="843"/>
        <end position="854"/>
    </location>
</feature>
<dbReference type="InterPro" id="IPR017907">
    <property type="entry name" value="Znf_RING_CS"/>
</dbReference>
<evidence type="ECO:0000256" key="1">
    <source>
        <dbReference type="ARBA" id="ARBA00004123"/>
    </source>
</evidence>
<dbReference type="FunFam" id="3.30.40.10:FF:000122">
    <property type="entry name" value="polycomb group RING finger protein 1"/>
    <property type="match status" value="1"/>
</dbReference>
<evidence type="ECO:0000256" key="7">
    <source>
        <dbReference type="SAM" id="MobiDB-lite"/>
    </source>
</evidence>
<feature type="region of interest" description="Disordered" evidence="7">
    <location>
        <begin position="913"/>
        <end position="933"/>
    </location>
</feature>
<feature type="compositionally biased region" description="Basic and acidic residues" evidence="7">
    <location>
        <begin position="316"/>
        <end position="330"/>
    </location>
</feature>
<dbReference type="InterPro" id="IPR001841">
    <property type="entry name" value="Znf_RING"/>
</dbReference>
<dbReference type="AlphaFoldDB" id="A0A8R2A3Y2"/>
<evidence type="ECO:0000256" key="5">
    <source>
        <dbReference type="ARBA" id="ARBA00023242"/>
    </source>
</evidence>
<feature type="compositionally biased region" description="Basic and acidic residues" evidence="7">
    <location>
        <begin position="385"/>
        <end position="397"/>
    </location>
</feature>
<sequence>MKETSRTLVKSLNPHLVCVLCAGYYIDPTTIVECLHSFCRSCIVKYLETSRFCPICDVQLHKTRPLLSIRRDKILERLVYKIVPGLHAKEMARRALPNVELYLSPDDLISLVLQYHVEGTSSQTMNVEENETNNAVNQNLKATHKKFLKCPAAVTVEHLKKFLILKYNLTEQHQVDIFHASENLSDDLSLIDIAYCFEWKQTSPMELCFQILEKSTIAVPMTEEVELVEDVDMDEDSHSVASSSLPFLSSKSISESDDASNTSLDSKPLFERLESEKIYRKRKRNRVISDEEPEPKKSLFDSLLQSTTNNNENEDKDFQESDEDYSKYEKDIEEIIEEDDDDDIGRLRISSNMSEDEVNNDETTSQMFVIDEAIEEILEEEKCEKVIKEKHWKPEGRNKRKSKKAKHHHHHKRRLSQSPPPSATIVHSPDRDIMKLKVKLNTLPGYRHKDDKHHRHAKHYNGSASSASSIVSSPGRSSYKEDDSVLSEQSCDSVALPKKSREEIKLPDEKQHVGDVRKSQMSRSSPQAVVESPRCETLATEPPQQVRAVRSKPKHTVEQQSNNEPSHKMIIMPPSSITVSIITAEEKLKMEKDKTLMLTGNHDFENKRPSLEIVRVNGPPTTPPIAIEVPKSSPKPKEQHEEQPAPPRPKTKKPVPAVIPIKSAKPSITITPQSRSPSSINNNNNNNNNGNSNGTKLEENKTSVTISLENGSHNDSALDLSGKSSRKDGGPQYNTVNKNNINSNNNNNKGISSSHANGGGGQYEPPGMRNLMTLSDTAVHIRNMMSTSPSSSKEQQQQQDVKKRYGNHHHSNNNNINHGGNGSCSPKRHNGNVPLRIPVPPTSGSFAKSSAAASQNKPVKVSVASRASDTKPKHGPPNQAVRHIPNPSVLLFRHHQQQHLAQFAAAAANAAAANSNKRPNPPVSAASRIPPHPMPAAIPLHTIRKMENLTKNIEKVAAGLSVKANALYKQNFIENGGRARLELPS</sequence>
<evidence type="ECO:0000313" key="9">
    <source>
        <dbReference type="EnsemblMetazoa" id="XP_001942972.2"/>
    </source>
</evidence>
<dbReference type="PANTHER" id="PTHR10825:SF29">
    <property type="entry name" value="POLYCOMB GROUP RING FINGER PROTEIN 1"/>
    <property type="match status" value="1"/>
</dbReference>
<dbReference type="Gene3D" id="3.10.20.90">
    <property type="entry name" value="Phosphatidylinositol 3-kinase Catalytic Subunit, Chain A, domain 1"/>
    <property type="match status" value="1"/>
</dbReference>
<feature type="compositionally biased region" description="Low complexity" evidence="7">
    <location>
        <begin position="737"/>
        <end position="754"/>
    </location>
</feature>
<feature type="compositionally biased region" description="Polar residues" evidence="7">
    <location>
        <begin position="702"/>
        <end position="715"/>
    </location>
</feature>
<feature type="compositionally biased region" description="Basic residues" evidence="7">
    <location>
        <begin position="398"/>
        <end position="415"/>
    </location>
</feature>
<protein>
    <recommendedName>
        <fullName evidence="8">RING-type domain-containing protein</fullName>
    </recommendedName>
</protein>
<feature type="compositionally biased region" description="Basic and acidic residues" evidence="7">
    <location>
        <begin position="499"/>
        <end position="518"/>
    </location>
</feature>
<keyword evidence="3 6" id="KW-0863">Zinc-finger</keyword>
<dbReference type="RefSeq" id="XP_001942972.2">
    <property type="nucleotide sequence ID" value="XM_001942937.5"/>
</dbReference>
<feature type="compositionally biased region" description="Low complexity" evidence="7">
    <location>
        <begin position="463"/>
        <end position="477"/>
    </location>
</feature>
<dbReference type="Pfam" id="PF13923">
    <property type="entry name" value="zf-C3HC4_2"/>
    <property type="match status" value="1"/>
</dbReference>
<feature type="domain" description="RING-type" evidence="8">
    <location>
        <begin position="18"/>
        <end position="57"/>
    </location>
</feature>
<dbReference type="SUPFAM" id="SSF57850">
    <property type="entry name" value="RING/U-box"/>
    <property type="match status" value="1"/>
</dbReference>
<dbReference type="PANTHER" id="PTHR10825">
    <property type="entry name" value="RING FINGER DOMAIN-CONTAINING, POLYCOMB GROUP COMPONENT"/>
    <property type="match status" value="1"/>
</dbReference>
<feature type="compositionally biased region" description="Acidic residues" evidence="7">
    <location>
        <begin position="331"/>
        <end position="343"/>
    </location>
</feature>
<dbReference type="InterPro" id="IPR013083">
    <property type="entry name" value="Znf_RING/FYVE/PHD"/>
</dbReference>
<evidence type="ECO:0000313" key="10">
    <source>
        <dbReference type="Proteomes" id="UP000007819"/>
    </source>
</evidence>
<evidence type="ECO:0000256" key="6">
    <source>
        <dbReference type="PROSITE-ProRule" id="PRU00175"/>
    </source>
</evidence>
<accession>A0A8R2A3Y2</accession>
<dbReference type="Gene3D" id="3.30.40.10">
    <property type="entry name" value="Zinc/RING finger domain, C3HC4 (zinc finger)"/>
    <property type="match status" value="1"/>
</dbReference>
<dbReference type="GO" id="GO:1990841">
    <property type="term" value="F:promoter-specific chromatin binding"/>
    <property type="evidence" value="ECO:0007669"/>
    <property type="project" value="TreeGrafter"/>
</dbReference>
<feature type="compositionally biased region" description="Low complexity" evidence="7">
    <location>
        <begin position="681"/>
        <end position="694"/>
    </location>
</feature>
<keyword evidence="10" id="KW-1185">Reference proteome</keyword>
<comment type="subcellular location">
    <subcellularLocation>
        <location evidence="1">Nucleus</location>
    </subcellularLocation>
</comment>
<keyword evidence="4" id="KW-0862">Zinc</keyword>
<feature type="region of interest" description="Disordered" evidence="7">
    <location>
        <begin position="306"/>
        <end position="366"/>
    </location>
</feature>
<proteinExistence type="predicted"/>
<organism evidence="9 10">
    <name type="scientific">Acyrthosiphon pisum</name>
    <name type="common">Pea aphid</name>
    <dbReference type="NCBI Taxonomy" id="7029"/>
    <lineage>
        <taxon>Eukaryota</taxon>
        <taxon>Metazoa</taxon>
        <taxon>Ecdysozoa</taxon>
        <taxon>Arthropoda</taxon>
        <taxon>Hexapoda</taxon>
        <taxon>Insecta</taxon>
        <taxon>Pterygota</taxon>
        <taxon>Neoptera</taxon>
        <taxon>Paraneoptera</taxon>
        <taxon>Hemiptera</taxon>
        <taxon>Sternorrhyncha</taxon>
        <taxon>Aphidomorpha</taxon>
        <taxon>Aphidoidea</taxon>
        <taxon>Aphididae</taxon>
        <taxon>Macrosiphini</taxon>
        <taxon>Acyrthosiphon</taxon>
    </lineage>
</organism>
<dbReference type="PROSITE" id="PS50089">
    <property type="entry name" value="ZF_RING_2"/>
    <property type="match status" value="1"/>
</dbReference>
<dbReference type="Pfam" id="PF16207">
    <property type="entry name" value="RAWUL"/>
    <property type="match status" value="1"/>
</dbReference>
<feature type="compositionally biased region" description="Low complexity" evidence="7">
    <location>
        <begin position="786"/>
        <end position="799"/>
    </location>
</feature>
<name>A0A8R2A3Y2_ACYPI</name>
<keyword evidence="5" id="KW-0539">Nucleus</keyword>
<dbReference type="Proteomes" id="UP000007819">
    <property type="component" value="Chromosome A2"/>
</dbReference>
<evidence type="ECO:0000256" key="2">
    <source>
        <dbReference type="ARBA" id="ARBA00022723"/>
    </source>
</evidence>
<dbReference type="PROSITE" id="PS00518">
    <property type="entry name" value="ZF_RING_1"/>
    <property type="match status" value="1"/>
</dbReference>
<dbReference type="OrthoDB" id="1305878at2759"/>
<dbReference type="SMART" id="SM00184">
    <property type="entry name" value="RING"/>
    <property type="match status" value="1"/>
</dbReference>
<dbReference type="EnsemblMetazoa" id="XM_001942937.5">
    <property type="protein sequence ID" value="XP_001942972.2"/>
    <property type="gene ID" value="LOC100162132"/>
</dbReference>
<reference evidence="9" key="2">
    <citation type="submission" date="2022-06" db="UniProtKB">
        <authorList>
            <consortium name="EnsemblMetazoa"/>
        </authorList>
    </citation>
    <scope>IDENTIFICATION</scope>
</reference>
<feature type="compositionally biased region" description="Basic residues" evidence="7">
    <location>
        <begin position="450"/>
        <end position="459"/>
    </location>
</feature>
<dbReference type="GO" id="GO:0000122">
    <property type="term" value="P:negative regulation of transcription by RNA polymerase II"/>
    <property type="evidence" value="ECO:0007669"/>
    <property type="project" value="TreeGrafter"/>
</dbReference>
<keyword evidence="2" id="KW-0479">Metal-binding</keyword>
<feature type="compositionally biased region" description="Polar residues" evidence="7">
    <location>
        <begin position="666"/>
        <end position="680"/>
    </location>
</feature>
<evidence type="ECO:0000256" key="3">
    <source>
        <dbReference type="ARBA" id="ARBA00022771"/>
    </source>
</evidence>
<evidence type="ECO:0000256" key="4">
    <source>
        <dbReference type="ARBA" id="ARBA00022833"/>
    </source>
</evidence>
<dbReference type="GO" id="GO:0008270">
    <property type="term" value="F:zinc ion binding"/>
    <property type="evidence" value="ECO:0007669"/>
    <property type="project" value="UniProtKB-KW"/>
</dbReference>